<keyword evidence="3" id="KW-0540">Nuclease</keyword>
<protein>
    <submittedName>
        <fullName evidence="9">Unannotated protein</fullName>
    </submittedName>
</protein>
<name>A0A6J6QJV9_9ZZZZ</name>
<comment type="function">
    <text evidence="1">RNaseP catalyzes the removal of the 5'-leader sequence from pre-tRNA to produce the mature 5'-terminus. It can also cleave other RNA substrates such as 4.5S RNA. The protein component plays an auxiliary but essential role in vivo by binding to the 5'-leader sequence and broadening the substrate specificity of the ribozyme.</text>
</comment>
<sequence length="87" mass="9330">MLASSVSVDEPPRVAFAVSRKVGTAVVRNRLRRQVRAHLGELRAAESPIFPSGSWLFAIQPGAAEADRSVLLADVESCLDRLVGSSQ</sequence>
<evidence type="ECO:0000256" key="4">
    <source>
        <dbReference type="ARBA" id="ARBA00022759"/>
    </source>
</evidence>
<organism evidence="9">
    <name type="scientific">freshwater metagenome</name>
    <dbReference type="NCBI Taxonomy" id="449393"/>
    <lineage>
        <taxon>unclassified sequences</taxon>
        <taxon>metagenomes</taxon>
        <taxon>ecological metagenomes</taxon>
    </lineage>
</organism>
<dbReference type="PROSITE" id="PS00648">
    <property type="entry name" value="RIBONUCLEASE_P"/>
    <property type="match status" value="1"/>
</dbReference>
<dbReference type="SUPFAM" id="SSF54211">
    <property type="entry name" value="Ribosomal protein S5 domain 2-like"/>
    <property type="match status" value="1"/>
</dbReference>
<reference evidence="9" key="1">
    <citation type="submission" date="2020-05" db="EMBL/GenBank/DDBJ databases">
        <authorList>
            <person name="Chiriac C."/>
            <person name="Salcher M."/>
            <person name="Ghai R."/>
            <person name="Kavagutti S V."/>
        </authorList>
    </citation>
    <scope>NUCLEOTIDE SEQUENCE</scope>
</reference>
<evidence type="ECO:0000256" key="2">
    <source>
        <dbReference type="ARBA" id="ARBA00022694"/>
    </source>
</evidence>
<gene>
    <name evidence="8" type="ORF">UFOPK1762_01412</name>
    <name evidence="9" type="ORF">UFOPK2624_01112</name>
    <name evidence="7" type="ORF">UFOPK3331_01978</name>
</gene>
<evidence type="ECO:0000256" key="3">
    <source>
        <dbReference type="ARBA" id="ARBA00022722"/>
    </source>
</evidence>
<evidence type="ECO:0000256" key="5">
    <source>
        <dbReference type="ARBA" id="ARBA00022801"/>
    </source>
</evidence>
<evidence type="ECO:0000313" key="7">
    <source>
        <dbReference type="EMBL" id="CAB4346759.1"/>
    </source>
</evidence>
<evidence type="ECO:0000256" key="1">
    <source>
        <dbReference type="ARBA" id="ARBA00002663"/>
    </source>
</evidence>
<accession>A0A6J6QJV9</accession>
<dbReference type="InterPro" id="IPR000100">
    <property type="entry name" value="RNase_P"/>
</dbReference>
<keyword evidence="2" id="KW-0819">tRNA processing</keyword>
<dbReference type="AlphaFoldDB" id="A0A6J6QJV9"/>
<dbReference type="EMBL" id="CAEZXY010000048">
    <property type="protein sequence ID" value="CAB4711026.1"/>
    <property type="molecule type" value="Genomic_DNA"/>
</dbReference>
<dbReference type="InterPro" id="IPR020539">
    <property type="entry name" value="RNase_P_CS"/>
</dbReference>
<keyword evidence="6" id="KW-0694">RNA-binding</keyword>
<dbReference type="InterPro" id="IPR014721">
    <property type="entry name" value="Ribsml_uS5_D2-typ_fold_subgr"/>
</dbReference>
<dbReference type="EMBL" id="CAESAL010000125">
    <property type="protein sequence ID" value="CAB4346759.1"/>
    <property type="molecule type" value="Genomic_DNA"/>
</dbReference>
<dbReference type="GO" id="GO:0000049">
    <property type="term" value="F:tRNA binding"/>
    <property type="evidence" value="ECO:0007669"/>
    <property type="project" value="InterPro"/>
</dbReference>
<keyword evidence="5" id="KW-0378">Hydrolase</keyword>
<dbReference type="Pfam" id="PF00825">
    <property type="entry name" value="Ribonuclease_P"/>
    <property type="match status" value="1"/>
</dbReference>
<dbReference type="EMBL" id="CAEZTY010000062">
    <property type="protein sequence ID" value="CAB4592264.1"/>
    <property type="molecule type" value="Genomic_DNA"/>
</dbReference>
<dbReference type="Gene3D" id="3.30.230.10">
    <property type="match status" value="1"/>
</dbReference>
<dbReference type="InterPro" id="IPR020568">
    <property type="entry name" value="Ribosomal_Su5_D2-typ_SF"/>
</dbReference>
<dbReference type="GO" id="GO:0008033">
    <property type="term" value="P:tRNA processing"/>
    <property type="evidence" value="ECO:0007669"/>
    <property type="project" value="UniProtKB-KW"/>
</dbReference>
<proteinExistence type="predicted"/>
<keyword evidence="4" id="KW-0255">Endonuclease</keyword>
<evidence type="ECO:0000256" key="6">
    <source>
        <dbReference type="ARBA" id="ARBA00022884"/>
    </source>
</evidence>
<evidence type="ECO:0000313" key="8">
    <source>
        <dbReference type="EMBL" id="CAB4592264.1"/>
    </source>
</evidence>
<dbReference type="GO" id="GO:0004526">
    <property type="term" value="F:ribonuclease P activity"/>
    <property type="evidence" value="ECO:0007669"/>
    <property type="project" value="InterPro"/>
</dbReference>
<evidence type="ECO:0000313" key="9">
    <source>
        <dbReference type="EMBL" id="CAB4711026.1"/>
    </source>
</evidence>